<dbReference type="AlphaFoldDB" id="A0A2W4R336"/>
<keyword evidence="1" id="KW-0413">Isomerase</keyword>
<dbReference type="EMBL" id="QJPH01000423">
    <property type="protein sequence ID" value="PZN74548.1"/>
    <property type="molecule type" value="Genomic_DNA"/>
</dbReference>
<gene>
    <name evidence="3" type="ORF">DM484_20985</name>
</gene>
<comment type="caution">
    <text evidence="3">The sequence shown here is derived from an EMBL/GenBank/DDBJ whole genome shotgun (WGS) entry which is preliminary data.</text>
</comment>
<evidence type="ECO:0000259" key="2">
    <source>
        <dbReference type="Pfam" id="PF02350"/>
    </source>
</evidence>
<dbReference type="InterPro" id="IPR029767">
    <property type="entry name" value="WecB-like"/>
</dbReference>
<sequence>MTNTIDIIAGARPNFMKIAPIIRALEARQAAGGPLHYRLVHTGQHYDARMSGDFFAQLGIPEPHVNLEVGSGTQAGQAAAIMTGYERLLLEARSDLCLVVGDVTSTMACAIAAQKLCVPVAHVEAGIRSGDWAMPEEINRMVTDSITNWFFTTSEAANQNLRHAGVGEDRIFFVGNTMIDTLLANMDRLKPPTFWDELGLQAGEYFVTTLHRPANVDGTETFVQLLAAIGSGTRGLPVVFPVHPRTAKTLQDLNGLPESLRLVEPQPYLEFNYLVKNAKAVITDSGGITEETTVMGVPCLTLRDTTERPETVSIGTNELIGTDPAHLQPALDRLFAGEWKKGAIPEKWDGHTGERIVAELERLLVTL</sequence>
<evidence type="ECO:0000256" key="1">
    <source>
        <dbReference type="RuleBase" id="RU003513"/>
    </source>
</evidence>
<dbReference type="CDD" id="cd03786">
    <property type="entry name" value="GTB_UDP-GlcNAc_2-Epimerase"/>
    <property type="match status" value="1"/>
</dbReference>
<dbReference type="PANTHER" id="PTHR43174:SF1">
    <property type="entry name" value="UDP-N-ACETYLGLUCOSAMINE 2-EPIMERASE"/>
    <property type="match status" value="1"/>
</dbReference>
<comment type="similarity">
    <text evidence="1">Belongs to the UDP-N-acetylglucosamine 2-epimerase family.</text>
</comment>
<dbReference type="GO" id="GO:0016853">
    <property type="term" value="F:isomerase activity"/>
    <property type="evidence" value="ECO:0007669"/>
    <property type="project" value="UniProtKB-KW"/>
</dbReference>
<dbReference type="NCBIfam" id="TIGR00236">
    <property type="entry name" value="wecB"/>
    <property type="match status" value="1"/>
</dbReference>
<accession>A0A2W4R336</accession>
<dbReference type="PANTHER" id="PTHR43174">
    <property type="entry name" value="UDP-N-ACETYLGLUCOSAMINE 2-EPIMERASE"/>
    <property type="match status" value="1"/>
</dbReference>
<feature type="domain" description="UDP-N-acetylglucosamine 2-epimerase" evidence="2">
    <location>
        <begin position="35"/>
        <end position="360"/>
    </location>
</feature>
<dbReference type="Gene3D" id="3.40.50.2000">
    <property type="entry name" value="Glycogen Phosphorylase B"/>
    <property type="match status" value="2"/>
</dbReference>
<protein>
    <submittedName>
        <fullName evidence="3">UDP-N-acetylglucosamine 2-epimerase (Non-hydrolyzing)</fullName>
    </submittedName>
</protein>
<proteinExistence type="inferred from homology"/>
<dbReference type="Proteomes" id="UP000249396">
    <property type="component" value="Unassembled WGS sequence"/>
</dbReference>
<reference evidence="3 4" key="1">
    <citation type="journal article" date="2018" name="Aquat. Microb. Ecol.">
        <title>Gammaproteobacterial methanotrophs dominate.</title>
        <authorList>
            <person name="Rissanen A.J."/>
            <person name="Saarenheimo J."/>
            <person name="Tiirola M."/>
            <person name="Peura S."/>
            <person name="Aalto S.L."/>
            <person name="Karvinen A."/>
            <person name="Nykanen H."/>
        </authorList>
    </citation>
    <scope>NUCLEOTIDE SEQUENCE [LARGE SCALE GENOMIC DNA]</scope>
    <source>
        <strain evidence="3">AMbin10</strain>
    </source>
</reference>
<evidence type="ECO:0000313" key="4">
    <source>
        <dbReference type="Proteomes" id="UP000249396"/>
    </source>
</evidence>
<dbReference type="Pfam" id="PF02350">
    <property type="entry name" value="Epimerase_2"/>
    <property type="match status" value="1"/>
</dbReference>
<dbReference type="InterPro" id="IPR003331">
    <property type="entry name" value="UDP_GlcNAc_Epimerase_2_dom"/>
</dbReference>
<evidence type="ECO:0000313" key="3">
    <source>
        <dbReference type="EMBL" id="PZN74548.1"/>
    </source>
</evidence>
<name>A0A2W4R336_9GAMM</name>
<dbReference type="SUPFAM" id="SSF53756">
    <property type="entry name" value="UDP-Glycosyltransferase/glycogen phosphorylase"/>
    <property type="match status" value="1"/>
</dbReference>
<organism evidence="3 4">
    <name type="scientific">Candidatus Methylumidiphilus alinenensis</name>
    <dbReference type="NCBI Taxonomy" id="2202197"/>
    <lineage>
        <taxon>Bacteria</taxon>
        <taxon>Pseudomonadati</taxon>
        <taxon>Pseudomonadota</taxon>
        <taxon>Gammaproteobacteria</taxon>
        <taxon>Methylococcales</taxon>
        <taxon>Candidatus Methylumidiphilus</taxon>
    </lineage>
</organism>